<feature type="transmembrane region" description="Helical" evidence="8">
    <location>
        <begin position="17"/>
        <end position="37"/>
    </location>
</feature>
<evidence type="ECO:0000256" key="7">
    <source>
        <dbReference type="ARBA" id="ARBA00023284"/>
    </source>
</evidence>
<keyword evidence="4" id="KW-0249">Electron transport</keyword>
<accession>A0ABU4S1P2</accession>
<name>A0ABU4S1P2_9GAMM</name>
<organism evidence="9 10">
    <name type="scientific">Gilvimarinus gilvus</name>
    <dbReference type="NCBI Taxonomy" id="3058038"/>
    <lineage>
        <taxon>Bacteria</taxon>
        <taxon>Pseudomonadati</taxon>
        <taxon>Pseudomonadota</taxon>
        <taxon>Gammaproteobacteria</taxon>
        <taxon>Cellvibrionales</taxon>
        <taxon>Cellvibrionaceae</taxon>
        <taxon>Gilvimarinus</taxon>
    </lineage>
</organism>
<feature type="transmembrane region" description="Helical" evidence="8">
    <location>
        <begin position="49"/>
        <end position="68"/>
    </location>
</feature>
<evidence type="ECO:0000256" key="4">
    <source>
        <dbReference type="ARBA" id="ARBA00022982"/>
    </source>
</evidence>
<comment type="subcellular location">
    <subcellularLocation>
        <location evidence="1">Cell membrane</location>
        <topology evidence="1">Multi-pass membrane protein</topology>
    </subcellularLocation>
</comment>
<dbReference type="InterPro" id="IPR003752">
    <property type="entry name" value="DiS_bond_form_DsbB/BdbC"/>
</dbReference>
<dbReference type="InterPro" id="IPR023380">
    <property type="entry name" value="DsbB-like_sf"/>
</dbReference>
<sequence>MSTPYIQRLFSLASCRYFWVAVALAMLALEGGALYFQHVEKFYPCELCIYVRVWVALIFLVSVIALWIRKWLWGRIAASLTGLVLSLGLAMETWGLIKVEYGIGNGGACGYKANFPDWAPLDSWLPAVFEVQDLCQATPLVLGPISMTHGLVLVSIGLVLAMSVALMGCVRRVAE</sequence>
<keyword evidence="7" id="KW-0676">Redox-active center</keyword>
<dbReference type="EMBL" id="JAXAFO010000033">
    <property type="protein sequence ID" value="MDX6850849.1"/>
    <property type="molecule type" value="Genomic_DNA"/>
</dbReference>
<keyword evidence="4" id="KW-0813">Transport</keyword>
<dbReference type="RefSeq" id="WP_302721030.1">
    <property type="nucleotide sequence ID" value="NZ_JAULRU010000220.1"/>
</dbReference>
<evidence type="ECO:0000256" key="5">
    <source>
        <dbReference type="ARBA" id="ARBA00022989"/>
    </source>
</evidence>
<dbReference type="SUPFAM" id="SSF158442">
    <property type="entry name" value="DsbB-like"/>
    <property type="match status" value="1"/>
</dbReference>
<dbReference type="PANTHER" id="PTHR36570">
    <property type="entry name" value="DISULFIDE BOND FORMATION PROTEIN B"/>
    <property type="match status" value="1"/>
</dbReference>
<feature type="transmembrane region" description="Helical" evidence="8">
    <location>
        <begin position="80"/>
        <end position="97"/>
    </location>
</feature>
<dbReference type="Pfam" id="PF02600">
    <property type="entry name" value="DsbB"/>
    <property type="match status" value="1"/>
</dbReference>
<evidence type="ECO:0000256" key="2">
    <source>
        <dbReference type="ARBA" id="ARBA00022475"/>
    </source>
</evidence>
<keyword evidence="10" id="KW-1185">Reference proteome</keyword>
<keyword evidence="6 8" id="KW-0472">Membrane</keyword>
<keyword evidence="2" id="KW-1003">Cell membrane</keyword>
<dbReference type="Gene3D" id="1.20.1550.10">
    <property type="entry name" value="DsbB-like"/>
    <property type="match status" value="1"/>
</dbReference>
<comment type="caution">
    <text evidence="9">The sequence shown here is derived from an EMBL/GenBank/DDBJ whole genome shotgun (WGS) entry which is preliminary data.</text>
</comment>
<dbReference type="Proteomes" id="UP001273505">
    <property type="component" value="Unassembled WGS sequence"/>
</dbReference>
<evidence type="ECO:0000256" key="3">
    <source>
        <dbReference type="ARBA" id="ARBA00022692"/>
    </source>
</evidence>
<evidence type="ECO:0000313" key="9">
    <source>
        <dbReference type="EMBL" id="MDX6850849.1"/>
    </source>
</evidence>
<protein>
    <submittedName>
        <fullName evidence="9">Disulfide bond formation protein B</fullName>
    </submittedName>
</protein>
<evidence type="ECO:0000256" key="6">
    <source>
        <dbReference type="ARBA" id="ARBA00023136"/>
    </source>
</evidence>
<keyword evidence="5 8" id="KW-1133">Transmembrane helix</keyword>
<evidence type="ECO:0000313" key="10">
    <source>
        <dbReference type="Proteomes" id="UP001273505"/>
    </source>
</evidence>
<proteinExistence type="predicted"/>
<keyword evidence="3 8" id="KW-0812">Transmembrane</keyword>
<gene>
    <name evidence="9" type="ORF">SCD92_15855</name>
</gene>
<evidence type="ECO:0000256" key="8">
    <source>
        <dbReference type="SAM" id="Phobius"/>
    </source>
</evidence>
<evidence type="ECO:0000256" key="1">
    <source>
        <dbReference type="ARBA" id="ARBA00004651"/>
    </source>
</evidence>
<reference evidence="9 10" key="1">
    <citation type="submission" date="2023-11" db="EMBL/GenBank/DDBJ databases">
        <title>Gilvimarinus fulvus sp. nov., isolated from the surface of Kelp.</title>
        <authorList>
            <person name="Sun Y.Y."/>
            <person name="Gong Y."/>
            <person name="Du Z.J."/>
        </authorList>
    </citation>
    <scope>NUCLEOTIDE SEQUENCE [LARGE SCALE GENOMIC DNA]</scope>
    <source>
        <strain evidence="9 10">SDUM040013</strain>
    </source>
</reference>
<dbReference type="PANTHER" id="PTHR36570:SF2">
    <property type="entry name" value="DISULFIDE BOND FORMATION PROTEIN B"/>
    <property type="match status" value="1"/>
</dbReference>
<dbReference type="InterPro" id="IPR050183">
    <property type="entry name" value="DsbB"/>
</dbReference>
<feature type="transmembrane region" description="Helical" evidence="8">
    <location>
        <begin position="150"/>
        <end position="170"/>
    </location>
</feature>